<protein>
    <recommendedName>
        <fullName evidence="3">HTH cro/C1-type domain-containing protein</fullName>
    </recommendedName>
</protein>
<dbReference type="SMART" id="SM00530">
    <property type="entry name" value="HTH_XRE"/>
    <property type="match status" value="1"/>
</dbReference>
<dbReference type="InterPro" id="IPR010982">
    <property type="entry name" value="Lambda_DNA-bd_dom_sf"/>
</dbReference>
<evidence type="ECO:0000313" key="4">
    <source>
        <dbReference type="EMBL" id="GEC22114.1"/>
    </source>
</evidence>
<dbReference type="Gene3D" id="1.10.260.40">
    <property type="entry name" value="lambda repressor-like DNA-binding domains"/>
    <property type="match status" value="1"/>
</dbReference>
<keyword evidence="1" id="KW-0238">DNA-binding</keyword>
<feature type="region of interest" description="Disordered" evidence="2">
    <location>
        <begin position="43"/>
        <end position="73"/>
    </location>
</feature>
<organism evidence="4 5">
    <name type="scientific">Pseudonocardia hydrocarbonoxydans</name>
    <dbReference type="NCBI Taxonomy" id="76726"/>
    <lineage>
        <taxon>Bacteria</taxon>
        <taxon>Bacillati</taxon>
        <taxon>Actinomycetota</taxon>
        <taxon>Actinomycetes</taxon>
        <taxon>Pseudonocardiales</taxon>
        <taxon>Pseudonocardiaceae</taxon>
        <taxon>Pseudonocardia</taxon>
    </lineage>
</organism>
<dbReference type="CDD" id="cd02209">
    <property type="entry name" value="cupin_XRE_C"/>
    <property type="match status" value="1"/>
</dbReference>
<dbReference type="AlphaFoldDB" id="A0A4Y3WTM1"/>
<dbReference type="PANTHER" id="PTHR46797:SF1">
    <property type="entry name" value="METHYLPHOSPHONATE SYNTHASE"/>
    <property type="match status" value="1"/>
</dbReference>
<evidence type="ECO:0000256" key="2">
    <source>
        <dbReference type="SAM" id="MobiDB-lite"/>
    </source>
</evidence>
<dbReference type="SUPFAM" id="SSF51182">
    <property type="entry name" value="RmlC-like cupins"/>
    <property type="match status" value="1"/>
</dbReference>
<dbReference type="InterPro" id="IPR014710">
    <property type="entry name" value="RmlC-like_jellyroll"/>
</dbReference>
<dbReference type="PANTHER" id="PTHR46797">
    <property type="entry name" value="HTH-TYPE TRANSCRIPTIONAL REGULATOR"/>
    <property type="match status" value="1"/>
</dbReference>
<dbReference type="PROSITE" id="PS51257">
    <property type="entry name" value="PROKAR_LIPOPROTEIN"/>
    <property type="match status" value="1"/>
</dbReference>
<comment type="caution">
    <text evidence="4">The sequence shown here is derived from an EMBL/GenBank/DDBJ whole genome shotgun (WGS) entry which is preliminary data.</text>
</comment>
<dbReference type="Gene3D" id="2.60.120.10">
    <property type="entry name" value="Jelly Rolls"/>
    <property type="match status" value="1"/>
</dbReference>
<reference evidence="4 5" key="1">
    <citation type="submission" date="2019-06" db="EMBL/GenBank/DDBJ databases">
        <title>Whole genome shotgun sequence of Pseudonocardia hydrocarbonoxydans NBRC 14498.</title>
        <authorList>
            <person name="Hosoyama A."/>
            <person name="Uohara A."/>
            <person name="Ohji S."/>
            <person name="Ichikawa N."/>
        </authorList>
    </citation>
    <scope>NUCLEOTIDE SEQUENCE [LARGE SCALE GENOMIC DNA]</scope>
    <source>
        <strain evidence="4 5">NBRC 14498</strain>
    </source>
</reference>
<dbReference type="InterPro" id="IPR001387">
    <property type="entry name" value="Cro/C1-type_HTH"/>
</dbReference>
<evidence type="ECO:0000259" key="3">
    <source>
        <dbReference type="PROSITE" id="PS50943"/>
    </source>
</evidence>
<dbReference type="EMBL" id="BJNG01000039">
    <property type="protein sequence ID" value="GEC22114.1"/>
    <property type="molecule type" value="Genomic_DNA"/>
</dbReference>
<dbReference type="Pfam" id="PF01381">
    <property type="entry name" value="HTH_3"/>
    <property type="match status" value="1"/>
</dbReference>
<dbReference type="GO" id="GO:0003700">
    <property type="term" value="F:DNA-binding transcription factor activity"/>
    <property type="evidence" value="ECO:0007669"/>
    <property type="project" value="TreeGrafter"/>
</dbReference>
<evidence type="ECO:0000313" key="5">
    <source>
        <dbReference type="Proteomes" id="UP000320338"/>
    </source>
</evidence>
<sequence>MKALANPTSAVTIPASTGCTRYLPPPAALQWGGFTPAWLQESHPTATEGRRGVPFTERCDDSPMPDAAEGRPALAESTGIGARVTALRSARGLSLSELARRAGIGKATLSGLEAGTRNPTLETLYAVTSALGLPLTALVAAPGPIRGSAAEMALLRVFDDGPVTYELYRMHLPAGATQTSPAHHAGVTEHVTVFAGVLRSGPLDRPLRAGPGEHVEWPADVPHGYEAEGPADVEAALLIRYPHPPSP</sequence>
<accession>A0A4Y3WTM1</accession>
<evidence type="ECO:0000256" key="1">
    <source>
        <dbReference type="ARBA" id="ARBA00023125"/>
    </source>
</evidence>
<dbReference type="GO" id="GO:0003677">
    <property type="term" value="F:DNA binding"/>
    <property type="evidence" value="ECO:0007669"/>
    <property type="project" value="UniProtKB-KW"/>
</dbReference>
<keyword evidence="5" id="KW-1185">Reference proteome</keyword>
<dbReference type="CDD" id="cd00093">
    <property type="entry name" value="HTH_XRE"/>
    <property type="match status" value="1"/>
</dbReference>
<proteinExistence type="predicted"/>
<dbReference type="GO" id="GO:0005829">
    <property type="term" value="C:cytosol"/>
    <property type="evidence" value="ECO:0007669"/>
    <property type="project" value="TreeGrafter"/>
</dbReference>
<dbReference type="InterPro" id="IPR011051">
    <property type="entry name" value="RmlC_Cupin_sf"/>
</dbReference>
<dbReference type="Proteomes" id="UP000320338">
    <property type="component" value="Unassembled WGS sequence"/>
</dbReference>
<name>A0A4Y3WTM1_9PSEU</name>
<dbReference type="InterPro" id="IPR050807">
    <property type="entry name" value="TransReg_Diox_bact_type"/>
</dbReference>
<dbReference type="PROSITE" id="PS50943">
    <property type="entry name" value="HTH_CROC1"/>
    <property type="match status" value="1"/>
</dbReference>
<feature type="domain" description="HTH cro/C1-type" evidence="3">
    <location>
        <begin position="84"/>
        <end position="138"/>
    </location>
</feature>
<gene>
    <name evidence="4" type="ORF">PHY01_43970</name>
</gene>
<dbReference type="SUPFAM" id="SSF47413">
    <property type="entry name" value="lambda repressor-like DNA-binding domains"/>
    <property type="match status" value="1"/>
</dbReference>